<evidence type="ECO:0000256" key="4">
    <source>
        <dbReference type="SAM" id="MobiDB-lite"/>
    </source>
</evidence>
<dbReference type="EC" id="2.7.7.65" evidence="1"/>
<dbReference type="InterPro" id="IPR043128">
    <property type="entry name" value="Rev_trsase/Diguanyl_cyclase"/>
</dbReference>
<evidence type="ECO:0000259" key="6">
    <source>
        <dbReference type="PROSITE" id="PS50887"/>
    </source>
</evidence>
<dbReference type="PANTHER" id="PTHR45138">
    <property type="entry name" value="REGULATORY COMPONENTS OF SENSORY TRANSDUCTION SYSTEM"/>
    <property type="match status" value="1"/>
</dbReference>
<dbReference type="InterPro" id="IPR011006">
    <property type="entry name" value="CheY-like_superfamily"/>
</dbReference>
<evidence type="ECO:0000256" key="1">
    <source>
        <dbReference type="ARBA" id="ARBA00012528"/>
    </source>
</evidence>
<dbReference type="SUPFAM" id="SSF52172">
    <property type="entry name" value="CheY-like"/>
    <property type="match status" value="1"/>
</dbReference>
<dbReference type="PANTHER" id="PTHR45138:SF9">
    <property type="entry name" value="DIGUANYLATE CYCLASE DGCM-RELATED"/>
    <property type="match status" value="1"/>
</dbReference>
<dbReference type="PROSITE" id="PS50887">
    <property type="entry name" value="GGDEF"/>
    <property type="match status" value="1"/>
</dbReference>
<dbReference type="Pfam" id="PF00990">
    <property type="entry name" value="GGDEF"/>
    <property type="match status" value="1"/>
</dbReference>
<dbReference type="Proteomes" id="UP000177950">
    <property type="component" value="Unassembled WGS sequence"/>
</dbReference>
<dbReference type="EMBL" id="MFSV01000044">
    <property type="protein sequence ID" value="OGI58819.1"/>
    <property type="molecule type" value="Genomic_DNA"/>
</dbReference>
<evidence type="ECO:0000256" key="2">
    <source>
        <dbReference type="ARBA" id="ARBA00034247"/>
    </source>
</evidence>
<dbReference type="InterPro" id="IPR029787">
    <property type="entry name" value="Nucleotide_cyclase"/>
</dbReference>
<evidence type="ECO:0000313" key="7">
    <source>
        <dbReference type="EMBL" id="OGI58819.1"/>
    </source>
</evidence>
<dbReference type="SMART" id="SM00267">
    <property type="entry name" value="GGDEF"/>
    <property type="match status" value="1"/>
</dbReference>
<dbReference type="PROSITE" id="PS50110">
    <property type="entry name" value="RESPONSE_REGULATORY"/>
    <property type="match status" value="1"/>
</dbReference>
<dbReference type="InterPro" id="IPR001789">
    <property type="entry name" value="Sig_transdc_resp-reg_receiver"/>
</dbReference>
<keyword evidence="3" id="KW-0597">Phosphoprotein</keyword>
<dbReference type="NCBIfam" id="TIGR00254">
    <property type="entry name" value="GGDEF"/>
    <property type="match status" value="1"/>
</dbReference>
<dbReference type="SUPFAM" id="SSF55073">
    <property type="entry name" value="Nucleotide cyclase"/>
    <property type="match status" value="1"/>
</dbReference>
<dbReference type="InterPro" id="IPR050469">
    <property type="entry name" value="Diguanylate_Cyclase"/>
</dbReference>
<evidence type="ECO:0000259" key="5">
    <source>
        <dbReference type="PROSITE" id="PS50110"/>
    </source>
</evidence>
<feature type="domain" description="GGDEF" evidence="6">
    <location>
        <begin position="157"/>
        <end position="291"/>
    </location>
</feature>
<dbReference type="Pfam" id="PF00072">
    <property type="entry name" value="Response_reg"/>
    <property type="match status" value="1"/>
</dbReference>
<comment type="caution">
    <text evidence="7">The sequence shown here is derived from an EMBL/GenBank/DDBJ whole genome shotgun (WGS) entry which is preliminary data.</text>
</comment>
<comment type="catalytic activity">
    <reaction evidence="2">
        <text>2 GTP = 3',3'-c-di-GMP + 2 diphosphate</text>
        <dbReference type="Rhea" id="RHEA:24898"/>
        <dbReference type="ChEBI" id="CHEBI:33019"/>
        <dbReference type="ChEBI" id="CHEBI:37565"/>
        <dbReference type="ChEBI" id="CHEBI:58805"/>
        <dbReference type="EC" id="2.7.7.65"/>
    </reaction>
</comment>
<dbReference type="Gene3D" id="3.30.70.270">
    <property type="match status" value="1"/>
</dbReference>
<feature type="region of interest" description="Disordered" evidence="4">
    <location>
        <begin position="304"/>
        <end position="324"/>
    </location>
</feature>
<dbReference type="SMART" id="SM00448">
    <property type="entry name" value="REC"/>
    <property type="match status" value="1"/>
</dbReference>
<protein>
    <recommendedName>
        <fullName evidence="1">diguanylate cyclase</fullName>
        <ecNumber evidence="1">2.7.7.65</ecNumber>
    </recommendedName>
</protein>
<sequence>MAIKKILGADYDLVEVGDGASAWECVREDAEILALVTDIEMPNVDGYELICRIRGSEESRLRELPVIAITGADDEETKQRAFACGATDFIVKPIDAIQLRARVQAYVRYDQAARELTEKSTNLEDQAVMDSMTGLCSRRYLNQRGEQDLAFSIRHGSDLGLIRIDIDHFKKLYKTHGDDISEDILAWFAKLLSGCARTEDTVARIGGAQFAVLANETSIANASALCQRLQETVANRPYRHKNLTIPVTMSIGMASLLQDRRDNFEELLNLAQQRVCHAQSEGGDRLCNSVLPDLQVIEEVLAPPVEPQADSPRSLSEPAEHSASVDPMMAGDLEEIASPEAEFTLDLTGLTDLTVEPVADGSLSVPDPVAVPADADTPLVMDLAGIEEPVDQASVPMAPTDPLSIDNALYLLAQGQADLLAPHLDALMQKLQPLMDFSMQVRRNNTDQYPDDKP</sequence>
<dbReference type="GO" id="GO:0000160">
    <property type="term" value="P:phosphorelay signal transduction system"/>
    <property type="evidence" value="ECO:0007669"/>
    <property type="project" value="InterPro"/>
</dbReference>
<organism evidence="7 8">
    <name type="scientific">Candidatus Muproteobacteria bacterium RBG_19FT_COMBO_61_10</name>
    <dbReference type="NCBI Taxonomy" id="1817761"/>
    <lineage>
        <taxon>Bacteria</taxon>
        <taxon>Pseudomonadati</taxon>
        <taxon>Pseudomonadota</taxon>
        <taxon>Candidatus Muproteobacteria</taxon>
    </lineage>
</organism>
<dbReference type="InterPro" id="IPR000160">
    <property type="entry name" value="GGDEF_dom"/>
</dbReference>
<name>A0A1F6UN65_9PROT</name>
<gene>
    <name evidence="7" type="ORF">A2V58_09010</name>
</gene>
<dbReference type="AlphaFoldDB" id="A0A1F6UN65"/>
<feature type="modified residue" description="4-aspartylphosphate" evidence="3">
    <location>
        <position position="38"/>
    </location>
</feature>
<evidence type="ECO:0000313" key="8">
    <source>
        <dbReference type="Proteomes" id="UP000177950"/>
    </source>
</evidence>
<feature type="domain" description="Response regulatory" evidence="5">
    <location>
        <begin position="1"/>
        <end position="107"/>
    </location>
</feature>
<evidence type="ECO:0000256" key="3">
    <source>
        <dbReference type="PROSITE-ProRule" id="PRU00169"/>
    </source>
</evidence>
<dbReference type="CDD" id="cd01949">
    <property type="entry name" value="GGDEF"/>
    <property type="match status" value="1"/>
</dbReference>
<proteinExistence type="predicted"/>
<reference evidence="7 8" key="1">
    <citation type="journal article" date="2016" name="Nat. Commun.">
        <title>Thousands of microbial genomes shed light on interconnected biogeochemical processes in an aquifer system.</title>
        <authorList>
            <person name="Anantharaman K."/>
            <person name="Brown C.T."/>
            <person name="Hug L.A."/>
            <person name="Sharon I."/>
            <person name="Castelle C.J."/>
            <person name="Probst A.J."/>
            <person name="Thomas B.C."/>
            <person name="Singh A."/>
            <person name="Wilkins M.J."/>
            <person name="Karaoz U."/>
            <person name="Brodie E.L."/>
            <person name="Williams K.H."/>
            <person name="Hubbard S.S."/>
            <person name="Banfield J.F."/>
        </authorList>
    </citation>
    <scope>NUCLEOTIDE SEQUENCE [LARGE SCALE GENOMIC DNA]</scope>
</reference>
<dbReference type="GO" id="GO:0052621">
    <property type="term" value="F:diguanylate cyclase activity"/>
    <property type="evidence" value="ECO:0007669"/>
    <property type="project" value="UniProtKB-EC"/>
</dbReference>
<accession>A0A1F6UN65</accession>
<dbReference type="Gene3D" id="3.40.50.2300">
    <property type="match status" value="1"/>
</dbReference>